<dbReference type="InterPro" id="IPR035979">
    <property type="entry name" value="RBD_domain_sf"/>
</dbReference>
<dbReference type="GO" id="GO:0003723">
    <property type="term" value="F:RNA binding"/>
    <property type="evidence" value="ECO:0007669"/>
    <property type="project" value="UniProtKB-UniRule"/>
</dbReference>
<proteinExistence type="predicted"/>
<keyword evidence="3" id="KW-1185">Reference proteome</keyword>
<dbReference type="PANTHER" id="PTHR17550:SF7">
    <property type="entry name" value="RNA-BINDING PROTEIN 44"/>
    <property type="match status" value="1"/>
</dbReference>
<dbReference type="InterPro" id="IPR000504">
    <property type="entry name" value="RRM_dom"/>
</dbReference>
<accession>A0A6P8QY61</accession>
<dbReference type="InterPro" id="IPR012677">
    <property type="entry name" value="Nucleotide-bd_a/b_plait_sf"/>
</dbReference>
<organism evidence="3 4">
    <name type="scientific">Geotrypetes seraphini</name>
    <name type="common">Gaboon caecilian</name>
    <name type="synonym">Caecilia seraphini</name>
    <dbReference type="NCBI Taxonomy" id="260995"/>
    <lineage>
        <taxon>Eukaryota</taxon>
        <taxon>Metazoa</taxon>
        <taxon>Chordata</taxon>
        <taxon>Craniata</taxon>
        <taxon>Vertebrata</taxon>
        <taxon>Euteleostomi</taxon>
        <taxon>Amphibia</taxon>
        <taxon>Gymnophiona</taxon>
        <taxon>Geotrypetes</taxon>
    </lineage>
</organism>
<reference evidence="4" key="1">
    <citation type="submission" date="2025-08" db="UniProtKB">
        <authorList>
            <consortium name="RefSeq"/>
        </authorList>
    </citation>
    <scope>IDENTIFICATION</scope>
</reference>
<dbReference type="Gene3D" id="3.30.70.330">
    <property type="match status" value="1"/>
</dbReference>
<dbReference type="RefSeq" id="XP_033800740.1">
    <property type="nucleotide sequence ID" value="XM_033944849.1"/>
</dbReference>
<dbReference type="OrthoDB" id="9941526at2759"/>
<dbReference type="SMART" id="SM00360">
    <property type="entry name" value="RRM"/>
    <property type="match status" value="1"/>
</dbReference>
<dbReference type="AlphaFoldDB" id="A0A6P8QY61"/>
<dbReference type="CTD" id="375316"/>
<dbReference type="InterPro" id="IPR056870">
    <property type="entry name" value="TTC3/DZIP3/RBM44-like_helical"/>
</dbReference>
<evidence type="ECO:0000313" key="3">
    <source>
        <dbReference type="Proteomes" id="UP000515159"/>
    </source>
</evidence>
<dbReference type="InParanoid" id="A0A6P8QY61"/>
<dbReference type="PANTHER" id="PTHR17550">
    <property type="entry name" value="E3 UBIQUITIN-PROTEIN LIGASE TTC3"/>
    <property type="match status" value="1"/>
</dbReference>
<protein>
    <submittedName>
        <fullName evidence="4">RNA-binding protein 44</fullName>
    </submittedName>
</protein>
<dbReference type="Pfam" id="PF00076">
    <property type="entry name" value="RRM_1"/>
    <property type="match status" value="1"/>
</dbReference>
<evidence type="ECO:0000256" key="1">
    <source>
        <dbReference type="PROSITE-ProRule" id="PRU00176"/>
    </source>
</evidence>
<dbReference type="Pfam" id="PF24905">
    <property type="entry name" value="TTC3_9th"/>
    <property type="match status" value="1"/>
</dbReference>
<dbReference type="SUPFAM" id="SSF54928">
    <property type="entry name" value="RNA-binding domain, RBD"/>
    <property type="match status" value="1"/>
</dbReference>
<feature type="domain" description="RRM" evidence="2">
    <location>
        <begin position="101"/>
        <end position="175"/>
    </location>
</feature>
<gene>
    <name evidence="4" type="primary">RBM44</name>
</gene>
<name>A0A6P8QY61_GEOSA</name>
<dbReference type="Proteomes" id="UP000515159">
    <property type="component" value="Chromosome 5"/>
</dbReference>
<keyword evidence="1" id="KW-0694">RNA-binding</keyword>
<dbReference type="KEGG" id="gsh:117360677"/>
<sequence>MSNGRKMESGEPTRDDLARLLMNMDTYSAGDRTEVGTLKDDGLQVSSTSENQSLALVCSTDIYHPGQILSVKTEGDISISQNANIETKTVESSSNESKKRFYIFVGSLCPSISEVDIRSYFQKYHVSEILIHKFSLKASYAILAFKTANQAQLAVEEMNGKEVHGKSFKIHHIKVARESMSPANQALSNLTSPEYCVTFGKNTKENRPSSAPCLATVFSSSQDPLLAVTPNTFHFPGTNFIQSSNMIKRSTTVTSTSSVSAVGAFNAANTVLGLSNTACSSPSPSNVTAAVLDPSNVTNTASAPFKTGETICAICKGYISASVFSTPRTTASIATSTILKQPGSKFDFVTYQGTGGNPIQLQSVKVTENTSTSYMPQNIERQSSFRKLMKRLSELHPETNRVKLFETLVEVKESNNGFLKGLPLTTILERASALLKKHSAMPKTQ</sequence>
<dbReference type="PROSITE" id="PS50102">
    <property type="entry name" value="RRM"/>
    <property type="match status" value="1"/>
</dbReference>
<dbReference type="GeneID" id="117360677"/>
<evidence type="ECO:0000313" key="4">
    <source>
        <dbReference type="RefSeq" id="XP_033800740.1"/>
    </source>
</evidence>
<evidence type="ECO:0000259" key="2">
    <source>
        <dbReference type="PROSITE" id="PS50102"/>
    </source>
</evidence>